<protein>
    <recommendedName>
        <fullName evidence="5">G protein-coupled receptor</fullName>
    </recommendedName>
</protein>
<evidence type="ECO:0000256" key="1">
    <source>
        <dbReference type="SAM" id="Phobius"/>
    </source>
</evidence>
<name>A0AAV5TVB9_9BILA</name>
<evidence type="ECO:0000313" key="4">
    <source>
        <dbReference type="Proteomes" id="UP001432027"/>
    </source>
</evidence>
<proteinExistence type="predicted"/>
<evidence type="ECO:0000256" key="2">
    <source>
        <dbReference type="SAM" id="SignalP"/>
    </source>
</evidence>
<comment type="caution">
    <text evidence="3">The sequence shown here is derived from an EMBL/GenBank/DDBJ whole genome shotgun (WGS) entry which is preliminary data.</text>
</comment>
<feature type="chain" id="PRO_5043596346" description="G protein-coupled receptor" evidence="2">
    <location>
        <begin position="19"/>
        <end position="108"/>
    </location>
</feature>
<dbReference type="Proteomes" id="UP001432027">
    <property type="component" value="Unassembled WGS sequence"/>
</dbReference>
<feature type="non-terminal residue" evidence="3">
    <location>
        <position position="108"/>
    </location>
</feature>
<keyword evidence="1" id="KW-1133">Transmembrane helix</keyword>
<feature type="signal peptide" evidence="2">
    <location>
        <begin position="1"/>
        <end position="18"/>
    </location>
</feature>
<dbReference type="PANTHER" id="PTHR38614:SF1">
    <property type="entry name" value="G_PROTEIN_RECEP_F1_2 DOMAIN-CONTAINING PROTEIN"/>
    <property type="match status" value="1"/>
</dbReference>
<keyword evidence="1" id="KW-0812">Transmembrane</keyword>
<dbReference type="InterPro" id="IPR010601">
    <property type="entry name" value="DUF1182"/>
</dbReference>
<reference evidence="3" key="1">
    <citation type="submission" date="2023-10" db="EMBL/GenBank/DDBJ databases">
        <title>Genome assembly of Pristionchus species.</title>
        <authorList>
            <person name="Yoshida K."/>
            <person name="Sommer R.J."/>
        </authorList>
    </citation>
    <scope>NUCLEOTIDE SEQUENCE</scope>
    <source>
        <strain evidence="3">RS0144</strain>
    </source>
</reference>
<accession>A0AAV5TVB9</accession>
<feature type="non-terminal residue" evidence="3">
    <location>
        <position position="1"/>
    </location>
</feature>
<keyword evidence="2" id="KW-0732">Signal</keyword>
<evidence type="ECO:0000313" key="3">
    <source>
        <dbReference type="EMBL" id="GMS97944.1"/>
    </source>
</evidence>
<keyword evidence="4" id="KW-1185">Reference proteome</keyword>
<keyword evidence="1" id="KW-0472">Membrane</keyword>
<evidence type="ECO:0008006" key="5">
    <source>
        <dbReference type="Google" id="ProtNLM"/>
    </source>
</evidence>
<dbReference type="PANTHER" id="PTHR38614">
    <property type="entry name" value="PROTEIN CBG09954"/>
    <property type="match status" value="1"/>
</dbReference>
<organism evidence="3 4">
    <name type="scientific">Pristionchus entomophagus</name>
    <dbReference type="NCBI Taxonomy" id="358040"/>
    <lineage>
        <taxon>Eukaryota</taxon>
        <taxon>Metazoa</taxon>
        <taxon>Ecdysozoa</taxon>
        <taxon>Nematoda</taxon>
        <taxon>Chromadorea</taxon>
        <taxon>Rhabditida</taxon>
        <taxon>Rhabditina</taxon>
        <taxon>Diplogasteromorpha</taxon>
        <taxon>Diplogasteroidea</taxon>
        <taxon>Neodiplogasteridae</taxon>
        <taxon>Pristionchus</taxon>
    </lineage>
</organism>
<feature type="transmembrane region" description="Helical" evidence="1">
    <location>
        <begin position="82"/>
        <end position="106"/>
    </location>
</feature>
<dbReference type="EMBL" id="BTSX01000005">
    <property type="protein sequence ID" value="GMS97944.1"/>
    <property type="molecule type" value="Genomic_DNA"/>
</dbReference>
<feature type="transmembrane region" description="Helical" evidence="1">
    <location>
        <begin position="36"/>
        <end position="61"/>
    </location>
</feature>
<gene>
    <name evidence="3" type="ORF">PENTCL1PPCAC_20119</name>
</gene>
<dbReference type="AlphaFoldDB" id="A0AAV5TVB9"/>
<sequence length="108" mass="12404">FSFQFAILIYVMFFGVVTENDCCERILEVPDADVPIYYYSYLMLILIAGILVNARTLHFLVRMKKGHIKEGALSTKKSQRDQFLLSLGFLLQSFAPFLSFGSFLVFMV</sequence>